<keyword evidence="2" id="KW-1185">Reference proteome</keyword>
<name>A0AA88P9Y9_9TELE</name>
<comment type="caution">
    <text evidence="1">The sequence shown here is derived from an EMBL/GenBank/DDBJ whole genome shotgun (WGS) entry which is preliminary data.</text>
</comment>
<proteinExistence type="predicted"/>
<accession>A0AA88P9Y9</accession>
<dbReference type="AlphaFoldDB" id="A0AA88P9Y9"/>
<dbReference type="Proteomes" id="UP001187343">
    <property type="component" value="Unassembled WGS sequence"/>
</dbReference>
<protein>
    <submittedName>
        <fullName evidence="1">Uncharacterized protein</fullName>
    </submittedName>
</protein>
<evidence type="ECO:0000313" key="2">
    <source>
        <dbReference type="Proteomes" id="UP001187343"/>
    </source>
</evidence>
<gene>
    <name evidence="1" type="ORF">Q8A67_020246</name>
</gene>
<dbReference type="EMBL" id="JAUYZG010000020">
    <property type="protein sequence ID" value="KAK2876150.1"/>
    <property type="molecule type" value="Genomic_DNA"/>
</dbReference>
<evidence type="ECO:0000313" key="1">
    <source>
        <dbReference type="EMBL" id="KAK2876150.1"/>
    </source>
</evidence>
<sequence>MTNRTATCTALQTLQKIKLKIFFSITRAVAYGRNSGTNSRCPNITCFPTGPRFNLETEKRSEDTKI</sequence>
<organism evidence="1 2">
    <name type="scientific">Cirrhinus molitorella</name>
    <name type="common">mud carp</name>
    <dbReference type="NCBI Taxonomy" id="172907"/>
    <lineage>
        <taxon>Eukaryota</taxon>
        <taxon>Metazoa</taxon>
        <taxon>Chordata</taxon>
        <taxon>Craniata</taxon>
        <taxon>Vertebrata</taxon>
        <taxon>Euteleostomi</taxon>
        <taxon>Actinopterygii</taxon>
        <taxon>Neopterygii</taxon>
        <taxon>Teleostei</taxon>
        <taxon>Ostariophysi</taxon>
        <taxon>Cypriniformes</taxon>
        <taxon>Cyprinidae</taxon>
        <taxon>Labeoninae</taxon>
        <taxon>Labeonini</taxon>
        <taxon>Cirrhinus</taxon>
    </lineage>
</organism>
<reference evidence="1" key="1">
    <citation type="submission" date="2023-08" db="EMBL/GenBank/DDBJ databases">
        <title>Chromosome-level Genome Assembly of mud carp (Cirrhinus molitorella).</title>
        <authorList>
            <person name="Liu H."/>
        </authorList>
    </citation>
    <scope>NUCLEOTIDE SEQUENCE</scope>
    <source>
        <strain evidence="1">Prfri</strain>
        <tissue evidence="1">Muscle</tissue>
    </source>
</reference>